<dbReference type="EMBL" id="QMHM01000010">
    <property type="protein sequence ID" value="RAV78847.1"/>
    <property type="molecule type" value="Genomic_DNA"/>
</dbReference>
<dbReference type="GO" id="GO:0003964">
    <property type="term" value="F:RNA-directed DNA polymerase activity"/>
    <property type="evidence" value="ECO:0007669"/>
    <property type="project" value="UniProtKB-KW"/>
</dbReference>
<keyword evidence="1" id="KW-0548">Nucleotidyltransferase</keyword>
<evidence type="ECO:0000313" key="2">
    <source>
        <dbReference type="Proteomes" id="UP000251923"/>
    </source>
</evidence>
<comment type="caution">
    <text evidence="1">The sequence shown here is derived from an EMBL/GenBank/DDBJ whole genome shotgun (WGS) entry which is preliminary data.</text>
</comment>
<dbReference type="Proteomes" id="UP000251923">
    <property type="component" value="Unassembled WGS sequence"/>
</dbReference>
<evidence type="ECO:0000313" key="1">
    <source>
        <dbReference type="EMBL" id="RAV78847.1"/>
    </source>
</evidence>
<keyword evidence="1" id="KW-0695">RNA-directed DNA polymerase</keyword>
<feature type="non-terminal residue" evidence="1">
    <location>
        <position position="1"/>
    </location>
</feature>
<dbReference type="AlphaFoldDB" id="A0A329NXE7"/>
<protein>
    <submittedName>
        <fullName evidence="1">Group II intron reverse transcriptase/maturase</fullName>
    </submittedName>
</protein>
<organism evidence="1 2">
    <name type="scientific">Aerococcus urinae</name>
    <dbReference type="NCBI Taxonomy" id="1376"/>
    <lineage>
        <taxon>Bacteria</taxon>
        <taxon>Bacillati</taxon>
        <taxon>Bacillota</taxon>
        <taxon>Bacilli</taxon>
        <taxon>Lactobacillales</taxon>
        <taxon>Aerococcaceae</taxon>
        <taxon>Aerococcus</taxon>
    </lineage>
</organism>
<accession>A0A329NXE7</accession>
<gene>
    <name evidence="1" type="ORF">DBT54_06055</name>
</gene>
<proteinExistence type="predicted"/>
<reference evidence="1 2" key="1">
    <citation type="submission" date="2018-04" db="EMBL/GenBank/DDBJ databases">
        <title>Aerococcus urinae genomes.</title>
        <authorList>
            <person name="Hilt E."/>
            <person name="Gilbert N.M."/>
            <person name="Thomas-White K."/>
            <person name="Putonti C."/>
            <person name="Lewis A.L."/>
            <person name="Visck K.L."/>
            <person name="Wolfe A.J."/>
        </authorList>
    </citation>
    <scope>NUCLEOTIDE SEQUENCE [LARGE SCALE GENOMIC DNA]</scope>
    <source>
        <strain evidence="1 2">UMB7480</strain>
    </source>
</reference>
<keyword evidence="1" id="KW-0808">Transferase</keyword>
<name>A0A329NXE7_9LACT</name>
<sequence length="85" mass="10297">EIEQWLNHRLRQLILKRWKSCQTKIVRLMRLGLDSDSAKRIAFSRKKYWRLSKTPEVHNALTTKRLRQWGLKSLTLLAESAYLRY</sequence>